<dbReference type="Proteomes" id="UP001596392">
    <property type="component" value="Unassembled WGS sequence"/>
</dbReference>
<feature type="compositionally biased region" description="Basic residues" evidence="1">
    <location>
        <begin position="164"/>
        <end position="173"/>
    </location>
</feature>
<evidence type="ECO:0000313" key="3">
    <source>
        <dbReference type="Proteomes" id="UP001596392"/>
    </source>
</evidence>
<reference evidence="3" key="1">
    <citation type="journal article" date="2019" name="Int. J. Syst. Evol. Microbiol.">
        <title>The Global Catalogue of Microorganisms (GCM) 10K type strain sequencing project: providing services to taxonomists for standard genome sequencing and annotation.</title>
        <authorList>
            <consortium name="The Broad Institute Genomics Platform"/>
            <consortium name="The Broad Institute Genome Sequencing Center for Infectious Disease"/>
            <person name="Wu L."/>
            <person name="Ma J."/>
        </authorList>
    </citation>
    <scope>NUCLEOTIDE SEQUENCE [LARGE SCALE GENOMIC DNA]</scope>
    <source>
        <strain evidence="3">CGMCC 1.9106</strain>
    </source>
</reference>
<keyword evidence="3" id="KW-1185">Reference proteome</keyword>
<dbReference type="RefSeq" id="WP_376806074.1">
    <property type="nucleotide sequence ID" value="NZ_JBHTAC010000007.1"/>
</dbReference>
<gene>
    <name evidence="2" type="ORF">ACFQO7_09895</name>
</gene>
<evidence type="ECO:0000256" key="1">
    <source>
        <dbReference type="SAM" id="MobiDB-lite"/>
    </source>
</evidence>
<protein>
    <recommendedName>
        <fullName evidence="4">Heparin binding hemagglutinin HbhA</fullName>
    </recommendedName>
</protein>
<accession>A0ABW2GXK2</accession>
<sequence length="173" mass="18345">MTMTQTSSKSGKSDERTYPSAFYAAAGVGDMAYEQLRKLPELADKLRDKAAEFADQAAKTDMPQWKAKANEYGAFATSKAAELTSKVDAAQIRDSIVAGTQTAAEKATKFYDTLVARGEQAFTEQPATPGFDAKSETKSETASAPTAKAEAKTGEDVPPAAKPAAKKPPRATK</sequence>
<proteinExistence type="predicted"/>
<comment type="caution">
    <text evidence="2">The sequence shown here is derived from an EMBL/GenBank/DDBJ whole genome shotgun (WGS) entry which is preliminary data.</text>
</comment>
<evidence type="ECO:0000313" key="2">
    <source>
        <dbReference type="EMBL" id="MFC7242788.1"/>
    </source>
</evidence>
<dbReference type="EMBL" id="JBHTAC010000007">
    <property type="protein sequence ID" value="MFC7242788.1"/>
    <property type="molecule type" value="Genomic_DNA"/>
</dbReference>
<organism evidence="2 3">
    <name type="scientific">Catellatospora aurea</name>
    <dbReference type="NCBI Taxonomy" id="1337874"/>
    <lineage>
        <taxon>Bacteria</taxon>
        <taxon>Bacillati</taxon>
        <taxon>Actinomycetota</taxon>
        <taxon>Actinomycetes</taxon>
        <taxon>Micromonosporales</taxon>
        <taxon>Micromonosporaceae</taxon>
        <taxon>Catellatospora</taxon>
    </lineage>
</organism>
<name>A0ABW2GXK2_9ACTN</name>
<feature type="region of interest" description="Disordered" evidence="1">
    <location>
        <begin position="121"/>
        <end position="173"/>
    </location>
</feature>
<evidence type="ECO:0008006" key="4">
    <source>
        <dbReference type="Google" id="ProtNLM"/>
    </source>
</evidence>